<dbReference type="PANTHER" id="PTHR21661:SF39">
    <property type="entry name" value="HYDROLASE, PUTATIVE (AFU_ORTHOLOGUE AFUA_3G08960)-RELATED"/>
    <property type="match status" value="1"/>
</dbReference>
<name>A0A0P7BI56_9HYPO</name>
<feature type="domain" description="Epoxide hydrolase N-terminal" evidence="4">
    <location>
        <begin position="31"/>
        <end position="142"/>
    </location>
</feature>
<proteinExistence type="inferred from homology"/>
<dbReference type="InterPro" id="IPR010497">
    <property type="entry name" value="Epoxide_hydro_N"/>
</dbReference>
<dbReference type="SUPFAM" id="SSF53474">
    <property type="entry name" value="alpha/beta-Hydrolases"/>
    <property type="match status" value="1"/>
</dbReference>
<dbReference type="OrthoDB" id="7130006at2759"/>
<evidence type="ECO:0000259" key="4">
    <source>
        <dbReference type="Pfam" id="PF06441"/>
    </source>
</evidence>
<comment type="similarity">
    <text evidence="1">Belongs to the peptidase S33 family.</text>
</comment>
<comment type="caution">
    <text evidence="5">The sequence shown here is derived from an EMBL/GenBank/DDBJ whole genome shotgun (WGS) entry which is preliminary data.</text>
</comment>
<feature type="chain" id="PRO_5006135859" description="Epoxide hydrolase N-terminal domain-containing protein" evidence="3">
    <location>
        <begin position="19"/>
        <end position="180"/>
    </location>
</feature>
<keyword evidence="2" id="KW-0378">Hydrolase</keyword>
<evidence type="ECO:0000313" key="6">
    <source>
        <dbReference type="Proteomes" id="UP000050424"/>
    </source>
</evidence>
<evidence type="ECO:0000313" key="5">
    <source>
        <dbReference type="EMBL" id="KPM43171.1"/>
    </source>
</evidence>
<evidence type="ECO:0000256" key="1">
    <source>
        <dbReference type="ARBA" id="ARBA00010088"/>
    </source>
</evidence>
<evidence type="ECO:0000256" key="2">
    <source>
        <dbReference type="ARBA" id="ARBA00022801"/>
    </source>
</evidence>
<dbReference type="GO" id="GO:0004301">
    <property type="term" value="F:epoxide hydrolase activity"/>
    <property type="evidence" value="ECO:0007669"/>
    <property type="project" value="TreeGrafter"/>
</dbReference>
<dbReference type="InterPro" id="IPR029058">
    <property type="entry name" value="AB_hydrolase_fold"/>
</dbReference>
<feature type="signal peptide" evidence="3">
    <location>
        <begin position="1"/>
        <end position="18"/>
    </location>
</feature>
<dbReference type="EMBL" id="LKCW01000037">
    <property type="protein sequence ID" value="KPM43171.1"/>
    <property type="molecule type" value="Genomic_DNA"/>
</dbReference>
<dbReference type="Proteomes" id="UP000050424">
    <property type="component" value="Unassembled WGS sequence"/>
</dbReference>
<dbReference type="Pfam" id="PF06441">
    <property type="entry name" value="EHN"/>
    <property type="match status" value="1"/>
</dbReference>
<keyword evidence="6" id="KW-1185">Reference proteome</keyword>
<reference evidence="5 6" key="1">
    <citation type="submission" date="2015-09" db="EMBL/GenBank/DDBJ databases">
        <title>Draft genome of a European isolate of the apple canker pathogen Neonectria ditissima.</title>
        <authorList>
            <person name="Gomez-Cortecero A."/>
            <person name="Harrison R.J."/>
            <person name="Armitage A.D."/>
        </authorList>
    </citation>
    <scope>NUCLEOTIDE SEQUENCE [LARGE SCALE GENOMIC DNA]</scope>
    <source>
        <strain evidence="5 6">R09/05</strain>
    </source>
</reference>
<protein>
    <recommendedName>
        <fullName evidence="4">Epoxide hydrolase N-terminal domain-containing protein</fullName>
    </recommendedName>
</protein>
<organism evidence="5 6">
    <name type="scientific">Neonectria ditissima</name>
    <dbReference type="NCBI Taxonomy" id="78410"/>
    <lineage>
        <taxon>Eukaryota</taxon>
        <taxon>Fungi</taxon>
        <taxon>Dikarya</taxon>
        <taxon>Ascomycota</taxon>
        <taxon>Pezizomycotina</taxon>
        <taxon>Sordariomycetes</taxon>
        <taxon>Hypocreomycetidae</taxon>
        <taxon>Hypocreales</taxon>
        <taxon>Nectriaceae</taxon>
        <taxon>Neonectria</taxon>
    </lineage>
</organism>
<dbReference type="Gene3D" id="3.40.50.1820">
    <property type="entry name" value="alpha/beta hydrolase"/>
    <property type="match status" value="1"/>
</dbReference>
<dbReference type="STRING" id="78410.A0A0P7BI56"/>
<gene>
    <name evidence="5" type="ORF">AK830_g3413</name>
</gene>
<dbReference type="PANTHER" id="PTHR21661">
    <property type="entry name" value="EPOXIDE HYDROLASE 1-RELATED"/>
    <property type="match status" value="1"/>
</dbReference>
<sequence>MWYKNLLICLASFEVANAFGTVPPTVNVIPDKFTLRVPDRQIQDLKSLLAASRVGPETWYNKREDERFDTTRQWLTEAKHAWLKFDWRKQEKRINSVPNFKSTIKDADVGDARLHVAALFSAKKDALPLLFLHGWPGSFLEFLPMWVIPRQKYIWGLLRCGTHFGSCGAALEPAHGGSQI</sequence>
<dbReference type="AlphaFoldDB" id="A0A0P7BI56"/>
<evidence type="ECO:0000256" key="3">
    <source>
        <dbReference type="SAM" id="SignalP"/>
    </source>
</evidence>
<accession>A0A0P7BI56</accession>
<dbReference type="GO" id="GO:0097176">
    <property type="term" value="P:epoxide metabolic process"/>
    <property type="evidence" value="ECO:0007669"/>
    <property type="project" value="TreeGrafter"/>
</dbReference>
<keyword evidence="3" id="KW-0732">Signal</keyword>